<feature type="transmembrane region" description="Helical" evidence="1">
    <location>
        <begin position="71"/>
        <end position="92"/>
    </location>
</feature>
<dbReference type="EMBL" id="AP014633">
    <property type="protein sequence ID" value="BAP57118.1"/>
    <property type="molecule type" value="Genomic_DNA"/>
</dbReference>
<keyword evidence="3" id="KW-1185">Reference proteome</keyword>
<dbReference type="STRING" id="40754.THII_2821"/>
<organism evidence="2 3">
    <name type="scientific">Thioploca ingrica</name>
    <dbReference type="NCBI Taxonomy" id="40754"/>
    <lineage>
        <taxon>Bacteria</taxon>
        <taxon>Pseudomonadati</taxon>
        <taxon>Pseudomonadota</taxon>
        <taxon>Gammaproteobacteria</taxon>
        <taxon>Thiotrichales</taxon>
        <taxon>Thiotrichaceae</taxon>
        <taxon>Thioploca</taxon>
    </lineage>
</organism>
<reference evidence="2 3" key="1">
    <citation type="journal article" date="2014" name="ISME J.">
        <title>Ecophysiology of Thioploca ingrica as revealed by the complete genome sequence supplemented with proteomic evidence.</title>
        <authorList>
            <person name="Kojima H."/>
            <person name="Ogura Y."/>
            <person name="Yamamoto N."/>
            <person name="Togashi T."/>
            <person name="Mori H."/>
            <person name="Watanabe T."/>
            <person name="Nemoto F."/>
            <person name="Kurokawa K."/>
            <person name="Hayashi T."/>
            <person name="Fukui M."/>
        </authorList>
    </citation>
    <scope>NUCLEOTIDE SEQUENCE [LARGE SCALE GENOMIC DNA]</scope>
</reference>
<dbReference type="Proteomes" id="UP000031623">
    <property type="component" value="Chromosome"/>
</dbReference>
<accession>A0A090AG17</accession>
<proteinExistence type="predicted"/>
<dbReference type="HOGENOM" id="CLU_2385198_0_0_6"/>
<feature type="transmembrane region" description="Helical" evidence="1">
    <location>
        <begin position="7"/>
        <end position="29"/>
    </location>
</feature>
<dbReference type="KEGG" id="tig:THII_2821"/>
<keyword evidence="1" id="KW-0472">Membrane</keyword>
<protein>
    <submittedName>
        <fullName evidence="2">Uncharacterized protein</fullName>
    </submittedName>
</protein>
<gene>
    <name evidence="2" type="ORF">THII_2821</name>
</gene>
<evidence type="ECO:0000313" key="3">
    <source>
        <dbReference type="Proteomes" id="UP000031623"/>
    </source>
</evidence>
<name>A0A090AG17_9GAMM</name>
<dbReference type="AlphaFoldDB" id="A0A090AG17"/>
<sequence>MKSLKLHMIILILLSLPGIIAPISLWVPVNLLPDIVGILAILYVMLWIFHTIITSLLMGGFLWFRFGRTEQVVISTHLIIFIIMLVYAIWLVSS</sequence>
<evidence type="ECO:0000313" key="2">
    <source>
        <dbReference type="EMBL" id="BAP57118.1"/>
    </source>
</evidence>
<feature type="transmembrane region" description="Helical" evidence="1">
    <location>
        <begin position="35"/>
        <end position="64"/>
    </location>
</feature>
<keyword evidence="1" id="KW-1133">Transmembrane helix</keyword>
<evidence type="ECO:0000256" key="1">
    <source>
        <dbReference type="SAM" id="Phobius"/>
    </source>
</evidence>
<keyword evidence="1" id="KW-0812">Transmembrane</keyword>